<accession>A0A401FTW5</accession>
<comment type="caution">
    <text evidence="2">The sequence shown here is derived from an EMBL/GenBank/DDBJ whole genome shotgun (WGS) entry which is preliminary data.</text>
</comment>
<name>A0A401FTW5_9BACT</name>
<dbReference type="Proteomes" id="UP000288096">
    <property type="component" value="Unassembled WGS sequence"/>
</dbReference>
<protein>
    <submittedName>
        <fullName evidence="2">Uncharacterized protein</fullName>
    </submittedName>
</protein>
<reference evidence="3" key="2">
    <citation type="submission" date="2019-01" db="EMBL/GenBank/DDBJ databases">
        <title>Genome sequence of Desulfonema ishimotonii strain Tokyo 01.</title>
        <authorList>
            <person name="Fukui M."/>
        </authorList>
    </citation>
    <scope>NUCLEOTIDE SEQUENCE [LARGE SCALE GENOMIC DNA]</scope>
    <source>
        <strain evidence="3">Tokyo 01</strain>
    </source>
</reference>
<evidence type="ECO:0000256" key="1">
    <source>
        <dbReference type="SAM" id="Phobius"/>
    </source>
</evidence>
<organism evidence="2 3">
    <name type="scientific">Desulfonema ishimotonii</name>
    <dbReference type="NCBI Taxonomy" id="45657"/>
    <lineage>
        <taxon>Bacteria</taxon>
        <taxon>Pseudomonadati</taxon>
        <taxon>Thermodesulfobacteriota</taxon>
        <taxon>Desulfobacteria</taxon>
        <taxon>Desulfobacterales</taxon>
        <taxon>Desulfococcaceae</taxon>
        <taxon>Desulfonema</taxon>
    </lineage>
</organism>
<evidence type="ECO:0000313" key="2">
    <source>
        <dbReference type="EMBL" id="GBC60394.1"/>
    </source>
</evidence>
<reference evidence="3" key="1">
    <citation type="submission" date="2017-11" db="EMBL/GenBank/DDBJ databases">
        <authorList>
            <person name="Watanabe M."/>
            <person name="Kojima H."/>
        </authorList>
    </citation>
    <scope>NUCLEOTIDE SEQUENCE [LARGE SCALE GENOMIC DNA]</scope>
    <source>
        <strain evidence="3">Tokyo 01</strain>
    </source>
</reference>
<proteinExistence type="predicted"/>
<gene>
    <name evidence="2" type="ORF">DENIS_1346</name>
</gene>
<feature type="transmembrane region" description="Helical" evidence="1">
    <location>
        <begin position="58"/>
        <end position="83"/>
    </location>
</feature>
<keyword evidence="1" id="KW-0472">Membrane</keyword>
<keyword evidence="3" id="KW-1185">Reference proteome</keyword>
<keyword evidence="1" id="KW-0812">Transmembrane</keyword>
<sequence>MRVGRTAFSYRWLIRRRRVERKGERIHEKNASEEGRSCPDMGDGAADGGVIVQISPNAVVMIILVNLLLLGLVLDAISISYLIRDAEKTNVPQ</sequence>
<dbReference type="EMBL" id="BEXT01000001">
    <property type="protein sequence ID" value="GBC60394.1"/>
    <property type="molecule type" value="Genomic_DNA"/>
</dbReference>
<keyword evidence="1" id="KW-1133">Transmembrane helix</keyword>
<evidence type="ECO:0000313" key="3">
    <source>
        <dbReference type="Proteomes" id="UP000288096"/>
    </source>
</evidence>
<dbReference type="AlphaFoldDB" id="A0A401FTW5"/>